<evidence type="ECO:0000313" key="2">
    <source>
        <dbReference type="EMBL" id="GGJ83541.1"/>
    </source>
</evidence>
<evidence type="ECO:0000256" key="1">
    <source>
        <dbReference type="SAM" id="MobiDB-lite"/>
    </source>
</evidence>
<proteinExistence type="predicted"/>
<dbReference type="EMBL" id="BMMV01000003">
    <property type="protein sequence ID" value="GGJ83541.1"/>
    <property type="molecule type" value="Genomic_DNA"/>
</dbReference>
<evidence type="ECO:0000313" key="3">
    <source>
        <dbReference type="Proteomes" id="UP000660265"/>
    </source>
</evidence>
<gene>
    <name evidence="2" type="ORF">GCM10011583_14020</name>
</gene>
<sequence>MADGVMSDAGHLTDADTGRAGESGHGDMDHATAPGHTGQAGQAGQAGQIRQAILDRVLRTAAEKAAAPGQLRFTERQLYYEVCRVLLPWHRAPRRTHFTSAPALTYTAFRGALHRLGPDTVDGLLPPVVPGPPRPAGRHTPEPDLFDYGLPRLLVCESDDIAAMLRANGVPMESACPVYGASELPLDTRVLRMLSLAERATVYLLHDASAHGLTFPARFARSVDVPDGVRVVPLGLRPRQAGALHLVHGRGPAYAAIPGHWPAPAAASGAGAAPGLASALSRWERDWLRRGRYVELAAVNPASLIRTVHRLVREVRAPRSQLTELRQVRRAGFLSWPTA</sequence>
<feature type="compositionally biased region" description="Low complexity" evidence="1">
    <location>
        <begin position="31"/>
        <end position="47"/>
    </location>
</feature>
<feature type="region of interest" description="Disordered" evidence="1">
    <location>
        <begin position="1"/>
        <end position="47"/>
    </location>
</feature>
<keyword evidence="3" id="KW-1185">Reference proteome</keyword>
<protein>
    <submittedName>
        <fullName evidence="2">Uncharacterized protein</fullName>
    </submittedName>
</protein>
<name>A0ABQ2E0B6_9ACTN</name>
<reference evidence="3" key="1">
    <citation type="journal article" date="2019" name="Int. J. Syst. Evol. Microbiol.">
        <title>The Global Catalogue of Microorganisms (GCM) 10K type strain sequencing project: providing services to taxonomists for standard genome sequencing and annotation.</title>
        <authorList>
            <consortium name="The Broad Institute Genomics Platform"/>
            <consortium name="The Broad Institute Genome Sequencing Center for Infectious Disease"/>
            <person name="Wu L."/>
            <person name="Ma J."/>
        </authorList>
    </citation>
    <scope>NUCLEOTIDE SEQUENCE [LARGE SCALE GENOMIC DNA]</scope>
    <source>
        <strain evidence="3">CGMCC 4.7275</strain>
    </source>
</reference>
<accession>A0ABQ2E0B6</accession>
<dbReference type="RefSeq" id="WP_229700704.1">
    <property type="nucleotide sequence ID" value="NZ_BMMV01000003.1"/>
</dbReference>
<comment type="caution">
    <text evidence="2">The sequence shown here is derived from an EMBL/GenBank/DDBJ whole genome shotgun (WGS) entry which is preliminary data.</text>
</comment>
<dbReference type="Proteomes" id="UP000660265">
    <property type="component" value="Unassembled WGS sequence"/>
</dbReference>
<organism evidence="2 3">
    <name type="scientific">Streptomyces camponoticapitis</name>
    <dbReference type="NCBI Taxonomy" id="1616125"/>
    <lineage>
        <taxon>Bacteria</taxon>
        <taxon>Bacillati</taxon>
        <taxon>Actinomycetota</taxon>
        <taxon>Actinomycetes</taxon>
        <taxon>Kitasatosporales</taxon>
        <taxon>Streptomycetaceae</taxon>
        <taxon>Streptomyces</taxon>
    </lineage>
</organism>
<feature type="compositionally biased region" description="Basic and acidic residues" evidence="1">
    <location>
        <begin position="11"/>
        <end position="30"/>
    </location>
</feature>